<feature type="compositionally biased region" description="Low complexity" evidence="1">
    <location>
        <begin position="80"/>
        <end position="95"/>
    </location>
</feature>
<organism evidence="3 4">
    <name type="scientific">Calocera cornea HHB12733</name>
    <dbReference type="NCBI Taxonomy" id="1353952"/>
    <lineage>
        <taxon>Eukaryota</taxon>
        <taxon>Fungi</taxon>
        <taxon>Dikarya</taxon>
        <taxon>Basidiomycota</taxon>
        <taxon>Agaricomycotina</taxon>
        <taxon>Dacrymycetes</taxon>
        <taxon>Dacrymycetales</taxon>
        <taxon>Dacrymycetaceae</taxon>
        <taxon>Calocera</taxon>
    </lineage>
</organism>
<evidence type="ECO:0000313" key="4">
    <source>
        <dbReference type="Proteomes" id="UP000076842"/>
    </source>
</evidence>
<dbReference type="EMBL" id="KV424121">
    <property type="protein sequence ID" value="KZT51193.1"/>
    <property type="molecule type" value="Genomic_DNA"/>
</dbReference>
<dbReference type="Proteomes" id="UP000076842">
    <property type="component" value="Unassembled WGS sequence"/>
</dbReference>
<name>A0A165CQC1_9BASI</name>
<keyword evidence="4" id="KW-1185">Reference proteome</keyword>
<evidence type="ECO:0000313" key="3">
    <source>
        <dbReference type="EMBL" id="KZT51193.1"/>
    </source>
</evidence>
<evidence type="ECO:0000256" key="1">
    <source>
        <dbReference type="SAM" id="MobiDB-lite"/>
    </source>
</evidence>
<keyword evidence="2" id="KW-0732">Signal</keyword>
<feature type="signal peptide" evidence="2">
    <location>
        <begin position="1"/>
        <end position="19"/>
    </location>
</feature>
<dbReference type="InParanoid" id="A0A165CQC1"/>
<protein>
    <submittedName>
        <fullName evidence="3">Uncharacterized protein</fullName>
    </submittedName>
</protein>
<proteinExistence type="predicted"/>
<evidence type="ECO:0000256" key="2">
    <source>
        <dbReference type="SAM" id="SignalP"/>
    </source>
</evidence>
<feature type="region of interest" description="Disordered" evidence="1">
    <location>
        <begin position="80"/>
        <end position="102"/>
    </location>
</feature>
<gene>
    <name evidence="3" type="ORF">CALCODRAFT_148418</name>
</gene>
<reference evidence="3 4" key="1">
    <citation type="journal article" date="2016" name="Mol. Biol. Evol.">
        <title>Comparative Genomics of Early-Diverging Mushroom-Forming Fungi Provides Insights into the Origins of Lignocellulose Decay Capabilities.</title>
        <authorList>
            <person name="Nagy L.G."/>
            <person name="Riley R."/>
            <person name="Tritt A."/>
            <person name="Adam C."/>
            <person name="Daum C."/>
            <person name="Floudas D."/>
            <person name="Sun H."/>
            <person name="Yadav J.S."/>
            <person name="Pangilinan J."/>
            <person name="Larsson K.H."/>
            <person name="Matsuura K."/>
            <person name="Barry K."/>
            <person name="Labutti K."/>
            <person name="Kuo R."/>
            <person name="Ohm R.A."/>
            <person name="Bhattacharya S.S."/>
            <person name="Shirouzu T."/>
            <person name="Yoshinaga Y."/>
            <person name="Martin F.M."/>
            <person name="Grigoriev I.V."/>
            <person name="Hibbett D.S."/>
        </authorList>
    </citation>
    <scope>NUCLEOTIDE SEQUENCE [LARGE SCALE GENOMIC DNA]</scope>
    <source>
        <strain evidence="3 4">HHB12733</strain>
    </source>
</reference>
<feature type="chain" id="PRO_5007856114" evidence="2">
    <location>
        <begin position="20"/>
        <end position="409"/>
    </location>
</feature>
<accession>A0A165CQC1</accession>
<dbReference type="AlphaFoldDB" id="A0A165CQC1"/>
<sequence>MRPTTSVLLASLLASSVLAAPTPFSRRSIEDDVQSSDVSLFSREPREVDLQSRQLGLLGLIGDSAEAGEDAASAAAKAGSAAAKGGRKGGQASKGPKSEAKHNVTSEVVNIGMEMRSLEARAMKGGKWGRAGTVLGDAGLLGDLNATRIGTVVENHIRREVDEDDFELYDREVDETEANLNKRGILGLLGKGAGRLVGDAGHLSGGGGNSSSSGIGGFLSSIFKRDLEERSKGGKGGKTGSSWGKVGTGLSAAGTVGGFVGDVNTTSIGDWFENHFRRELAEDFDLYSRELFEDEVDLDERGSSELELLEFQDEARAQAAEMGREYALKKAQEAAQAAAKKVNTTSTRRKRDLDDDDLDLEERGKFGKAGTVFKIGGDVAGAMGDVNGTSIENFFSKHFRRELEEGVEY</sequence>